<reference evidence="9" key="1">
    <citation type="submission" date="2016-10" db="EMBL/GenBank/DDBJ databases">
        <authorList>
            <person name="Varghese N."/>
            <person name="Submissions S."/>
        </authorList>
    </citation>
    <scope>NUCLEOTIDE SEQUENCE [LARGE SCALE GENOMIC DNA]</scope>
    <source>
        <strain evidence="9">KHC7</strain>
    </source>
</reference>
<dbReference type="RefSeq" id="WP_257243067.1">
    <property type="nucleotide sequence ID" value="NZ_FNBX01000001.1"/>
</dbReference>
<organism evidence="8 9">
    <name type="scientific">Desulfovibrio legallii</name>
    <dbReference type="NCBI Taxonomy" id="571438"/>
    <lineage>
        <taxon>Bacteria</taxon>
        <taxon>Pseudomonadati</taxon>
        <taxon>Thermodesulfobacteriota</taxon>
        <taxon>Desulfovibrionia</taxon>
        <taxon>Desulfovibrionales</taxon>
        <taxon>Desulfovibrionaceae</taxon>
        <taxon>Desulfovibrio</taxon>
    </lineage>
</organism>
<dbReference type="SUPFAM" id="SSF48695">
    <property type="entry name" value="Multiheme cytochromes"/>
    <property type="match status" value="1"/>
</dbReference>
<evidence type="ECO:0000259" key="7">
    <source>
        <dbReference type="Pfam" id="PF02085"/>
    </source>
</evidence>
<accession>A0A1G7HWV8</accession>
<feature type="domain" description="Class III cytochrome C" evidence="7">
    <location>
        <begin position="40"/>
        <end position="113"/>
    </location>
</feature>
<keyword evidence="6" id="KW-0732">Signal</keyword>
<dbReference type="AlphaFoldDB" id="A0A1G7HWV8"/>
<evidence type="ECO:0000256" key="5">
    <source>
        <dbReference type="ARBA" id="ARBA00023004"/>
    </source>
</evidence>
<dbReference type="Pfam" id="PF02085">
    <property type="entry name" value="Cytochrom_CIII"/>
    <property type="match status" value="2"/>
</dbReference>
<name>A0A1G7HWV8_9BACT</name>
<dbReference type="GO" id="GO:0046872">
    <property type="term" value="F:metal ion binding"/>
    <property type="evidence" value="ECO:0007669"/>
    <property type="project" value="UniProtKB-KW"/>
</dbReference>
<evidence type="ECO:0000256" key="2">
    <source>
        <dbReference type="ARBA" id="ARBA00022617"/>
    </source>
</evidence>
<dbReference type="STRING" id="571438.SAMN05192586_10160"/>
<keyword evidence="1" id="KW-0813">Transport</keyword>
<proteinExistence type="predicted"/>
<evidence type="ECO:0000313" key="8">
    <source>
        <dbReference type="EMBL" id="SDF04833.1"/>
    </source>
</evidence>
<dbReference type="Gene3D" id="3.90.10.10">
    <property type="entry name" value="Cytochrome C3"/>
    <property type="match status" value="3"/>
</dbReference>
<dbReference type="EMBL" id="FNBX01000001">
    <property type="protein sequence ID" value="SDF04833.1"/>
    <property type="molecule type" value="Genomic_DNA"/>
</dbReference>
<protein>
    <submittedName>
        <fullName evidence="8">Class III cytochrome C family protein</fullName>
    </submittedName>
</protein>
<feature type="domain" description="Class III cytochrome C" evidence="7">
    <location>
        <begin position="117"/>
        <end position="196"/>
    </location>
</feature>
<evidence type="ECO:0000256" key="3">
    <source>
        <dbReference type="ARBA" id="ARBA00022723"/>
    </source>
</evidence>
<dbReference type="GO" id="GO:0009055">
    <property type="term" value="F:electron transfer activity"/>
    <property type="evidence" value="ECO:0007669"/>
    <property type="project" value="InterPro"/>
</dbReference>
<dbReference type="InterPro" id="IPR020942">
    <property type="entry name" value="Cyt_c_III_dom"/>
</dbReference>
<evidence type="ECO:0000256" key="6">
    <source>
        <dbReference type="SAM" id="SignalP"/>
    </source>
</evidence>
<keyword evidence="9" id="KW-1185">Reference proteome</keyword>
<feature type="signal peptide" evidence="6">
    <location>
        <begin position="1"/>
        <end position="21"/>
    </location>
</feature>
<feature type="chain" id="PRO_5011437889" evidence="6">
    <location>
        <begin position="22"/>
        <end position="267"/>
    </location>
</feature>
<dbReference type="CDD" id="cd08168">
    <property type="entry name" value="Cytochrom_C3"/>
    <property type="match status" value="2"/>
</dbReference>
<keyword evidence="3" id="KW-0479">Metal-binding</keyword>
<evidence type="ECO:0000313" key="9">
    <source>
        <dbReference type="Proteomes" id="UP000199355"/>
    </source>
</evidence>
<gene>
    <name evidence="8" type="ORF">SAMN05192586_10160</name>
</gene>
<evidence type="ECO:0000256" key="4">
    <source>
        <dbReference type="ARBA" id="ARBA00022982"/>
    </source>
</evidence>
<dbReference type="InterPro" id="IPR036280">
    <property type="entry name" value="Multihaem_cyt_sf"/>
</dbReference>
<keyword evidence="5" id="KW-0408">Iron</keyword>
<evidence type="ECO:0000256" key="1">
    <source>
        <dbReference type="ARBA" id="ARBA00022448"/>
    </source>
</evidence>
<sequence length="267" mass="28683">MQKRYLFIAVLAGLLAAAALAGYLLPEKGEAVPRRVLLRNAGGAVVLPHAAHAEAYGVPCQDCHHESPEKRTKVQRCKSCHGVTFDAAFAQRHQAFFGDDNAACATCHHYELTAKKWGHDKHATELGLSCADCHHKDAAIEPEPQNCADCHESGAPSGRKAEPGTPPNLADAVHARCMTCHEDLFQAGEKGCAACHTLRSVRENLPKTGRVKLNPLYADCAVCHGKGAQKLILGSMDAYHKNCMGCHEKLGTGPYGKKSCSQCHTGK</sequence>
<keyword evidence="2" id="KW-0349">Heme</keyword>
<dbReference type="Proteomes" id="UP000199355">
    <property type="component" value="Unassembled WGS sequence"/>
</dbReference>
<dbReference type="GO" id="GO:0020037">
    <property type="term" value="F:heme binding"/>
    <property type="evidence" value="ECO:0007669"/>
    <property type="project" value="InterPro"/>
</dbReference>
<keyword evidence="4" id="KW-0249">Electron transport</keyword>